<dbReference type="NCBIfam" id="NF006003">
    <property type="entry name" value="PRK08133.1"/>
    <property type="match status" value="1"/>
</dbReference>
<keyword evidence="3" id="KW-0808">Transferase</keyword>
<dbReference type="CDD" id="cd00614">
    <property type="entry name" value="CGS_like"/>
    <property type="match status" value="1"/>
</dbReference>
<keyword evidence="3" id="KW-0486">Methionine biosynthesis</keyword>
<comment type="catalytic activity">
    <reaction evidence="3">
        <text>O-succinyl-L-homoserine + hydrogen sulfide = L-homocysteine + succinate</text>
        <dbReference type="Rhea" id="RHEA:27826"/>
        <dbReference type="ChEBI" id="CHEBI:29919"/>
        <dbReference type="ChEBI" id="CHEBI:30031"/>
        <dbReference type="ChEBI" id="CHEBI:57661"/>
        <dbReference type="ChEBI" id="CHEBI:58199"/>
    </reaction>
</comment>
<comment type="cofactor">
    <cofactor evidence="1 3 4">
        <name>pyridoxal 5'-phosphate</name>
        <dbReference type="ChEBI" id="CHEBI:597326"/>
    </cofactor>
</comment>
<dbReference type="HAMAP" id="MF_02056">
    <property type="entry name" value="MetZ"/>
    <property type="match status" value="1"/>
</dbReference>
<dbReference type="EMBL" id="JBHRTI010000003">
    <property type="protein sequence ID" value="MFC3146420.1"/>
    <property type="molecule type" value="Genomic_DNA"/>
</dbReference>
<keyword evidence="3" id="KW-0028">Amino-acid biosynthesis</keyword>
<keyword evidence="5" id="KW-0456">Lyase</keyword>
<evidence type="ECO:0000256" key="1">
    <source>
        <dbReference type="ARBA" id="ARBA00001933"/>
    </source>
</evidence>
<keyword evidence="2 3" id="KW-0663">Pyridoxal phosphate</keyword>
<organism evidence="5 6">
    <name type="scientific">Piscinibacterium candidicorallinum</name>
    <dbReference type="NCBI Taxonomy" id="1793872"/>
    <lineage>
        <taxon>Bacteria</taxon>
        <taxon>Pseudomonadati</taxon>
        <taxon>Pseudomonadota</taxon>
        <taxon>Betaproteobacteria</taxon>
        <taxon>Burkholderiales</taxon>
        <taxon>Piscinibacterium</taxon>
    </lineage>
</organism>
<feature type="modified residue" description="N6-(pyridoxal phosphate)lysine" evidence="3">
    <location>
        <position position="215"/>
    </location>
</feature>
<reference evidence="6" key="1">
    <citation type="journal article" date="2019" name="Int. J. Syst. Evol. Microbiol.">
        <title>The Global Catalogue of Microorganisms (GCM) 10K type strain sequencing project: providing services to taxonomists for standard genome sequencing and annotation.</title>
        <authorList>
            <consortium name="The Broad Institute Genomics Platform"/>
            <consortium name="The Broad Institute Genome Sequencing Center for Infectious Disease"/>
            <person name="Wu L."/>
            <person name="Ma J."/>
        </authorList>
    </citation>
    <scope>NUCLEOTIDE SEQUENCE [LARGE SCALE GENOMIC DNA]</scope>
    <source>
        <strain evidence="6">KCTC 52168</strain>
    </source>
</reference>
<proteinExistence type="inferred from homology"/>
<dbReference type="EC" id="2.5.1.-" evidence="3"/>
<dbReference type="Gene3D" id="3.90.1150.10">
    <property type="entry name" value="Aspartate Aminotransferase, domain 1"/>
    <property type="match status" value="1"/>
</dbReference>
<dbReference type="Proteomes" id="UP001595556">
    <property type="component" value="Unassembled WGS sequence"/>
</dbReference>
<accession>A0ABV7H2F3</accession>
<dbReference type="InterPro" id="IPR006234">
    <property type="entry name" value="O-succ-hSer_sulfhydrylase"/>
</dbReference>
<keyword evidence="6" id="KW-1185">Reference proteome</keyword>
<comment type="caution">
    <text evidence="5">The sequence shown here is derived from an EMBL/GenBank/DDBJ whole genome shotgun (WGS) entry which is preliminary data.</text>
</comment>
<evidence type="ECO:0000313" key="6">
    <source>
        <dbReference type="Proteomes" id="UP001595556"/>
    </source>
</evidence>
<dbReference type="InterPro" id="IPR015422">
    <property type="entry name" value="PyrdxlP-dep_Trfase_small"/>
</dbReference>
<sequence>MTDSTKPADPSAWHPDTIAVRAATQRSQFGEHSEALFLTSSFTYENAAQAAARFKGEEAGPVYSRFTNPTVAMFEQRLAAMERMEAGVATATGMSAILACAMALCAQGDHIVSSRSLFGSTYNLFAQLMARFGVSTTFVGQNDLDAWRAAVTPRTKFLYVETPSNPLLEVADVAALAEIARSVGAELIVDNCFCTPALQRPAEFGASIVLHSATKFLEGQGRVLAGAILARKQLIEEKFIPYMRTAGPALSAFNAWLLLKSMETLSARMEKQSRNAQLLAERLAAHPGVKVVNYPGLPTHPQHQLAMRMQNGSGGALLSFEVTGGRDHAWRVIDAVKVCSITGNLGDTRTTITHPATTTHARLTQEARDAAGICEGLVRLSVGLEYVEDLWADVSQAL</sequence>
<dbReference type="PIRSF" id="PIRSF001434">
    <property type="entry name" value="CGS"/>
    <property type="match status" value="1"/>
</dbReference>
<evidence type="ECO:0000256" key="2">
    <source>
        <dbReference type="ARBA" id="ARBA00022898"/>
    </source>
</evidence>
<comment type="similarity">
    <text evidence="3">Belongs to the trans-sulfuration enzymes family. MetZ subfamily.</text>
</comment>
<dbReference type="Gene3D" id="3.40.640.10">
    <property type="entry name" value="Type I PLP-dependent aspartate aminotransferase-like (Major domain)"/>
    <property type="match status" value="1"/>
</dbReference>
<name>A0ABV7H2F3_9BURK</name>
<evidence type="ECO:0000313" key="5">
    <source>
        <dbReference type="EMBL" id="MFC3146420.1"/>
    </source>
</evidence>
<dbReference type="PANTHER" id="PTHR11808:SF80">
    <property type="entry name" value="CYSTATHIONINE GAMMA-LYASE"/>
    <property type="match status" value="1"/>
</dbReference>
<dbReference type="NCBIfam" id="TIGR01325">
    <property type="entry name" value="O_suc_HS_sulf"/>
    <property type="match status" value="1"/>
</dbReference>
<protein>
    <recommendedName>
        <fullName evidence="3">O-succinylhomoserine sulfhydrylase</fullName>
        <shortName evidence="3">OSH sulfhydrylase</shortName>
        <shortName evidence="3">OSHS sulfhydrylase</shortName>
        <ecNumber evidence="3">2.5.1.-</ecNumber>
    </recommendedName>
</protein>
<dbReference type="GO" id="GO:0016829">
    <property type="term" value="F:lyase activity"/>
    <property type="evidence" value="ECO:0007669"/>
    <property type="project" value="UniProtKB-KW"/>
</dbReference>
<dbReference type="InterPro" id="IPR000277">
    <property type="entry name" value="Cys/Met-Metab_PyrdxlP-dep_enz"/>
</dbReference>
<gene>
    <name evidence="3" type="primary">metZ</name>
    <name evidence="5" type="ORF">ACFOEN_02045</name>
</gene>
<comment type="subunit">
    <text evidence="3">Homotetramer.</text>
</comment>
<evidence type="ECO:0000256" key="3">
    <source>
        <dbReference type="HAMAP-Rule" id="MF_02056"/>
    </source>
</evidence>
<dbReference type="PANTHER" id="PTHR11808">
    <property type="entry name" value="TRANS-SULFURATION ENZYME FAMILY MEMBER"/>
    <property type="match status" value="1"/>
</dbReference>
<comment type="pathway">
    <text evidence="3">Amino-acid biosynthesis; L-methionine biosynthesis via de novo pathway; L-homocysteine from O-succinyl-L-homoserine: step 1/1.</text>
</comment>
<dbReference type="Pfam" id="PF01053">
    <property type="entry name" value="Cys_Met_Meta_PP"/>
    <property type="match status" value="1"/>
</dbReference>
<dbReference type="InterPro" id="IPR015424">
    <property type="entry name" value="PyrdxlP-dep_Trfase"/>
</dbReference>
<dbReference type="InterPro" id="IPR015421">
    <property type="entry name" value="PyrdxlP-dep_Trfase_major"/>
</dbReference>
<dbReference type="SUPFAM" id="SSF53383">
    <property type="entry name" value="PLP-dependent transferases"/>
    <property type="match status" value="1"/>
</dbReference>
<dbReference type="RefSeq" id="WP_377300691.1">
    <property type="nucleotide sequence ID" value="NZ_CP180191.1"/>
</dbReference>
<evidence type="ECO:0000256" key="4">
    <source>
        <dbReference type="RuleBase" id="RU362118"/>
    </source>
</evidence>
<comment type="function">
    <text evidence="3">Catalyzes the formation of L-homocysteine from O-succinyl-L-homoserine (OSHS) and hydrogen sulfide.</text>
</comment>